<dbReference type="RefSeq" id="WP_237608789.1">
    <property type="nucleotide sequence ID" value="NZ_JAIRBB010000011.1"/>
</dbReference>
<name>A0A9X1R1G1_9FLAO</name>
<evidence type="ECO:0000313" key="2">
    <source>
        <dbReference type="Proteomes" id="UP001139462"/>
    </source>
</evidence>
<sequence length="112" mass="13150">MVKISLLSLFVIILSCKNPFDEFNRISIDDALEITVHSQINERGGAILNEKYLFISFCPLISKSDNPEYQDIEIFYSVDKLVPYKLHKYKGENYFYIINKKDSLVFKLLNFE</sequence>
<keyword evidence="2" id="KW-1185">Reference proteome</keyword>
<comment type="caution">
    <text evidence="1">The sequence shown here is derived from an EMBL/GenBank/DDBJ whole genome shotgun (WGS) entry which is preliminary data.</text>
</comment>
<accession>A0A9X1R1G1</accession>
<dbReference type="AlphaFoldDB" id="A0A9X1R1G1"/>
<dbReference type="Proteomes" id="UP001139462">
    <property type="component" value="Unassembled WGS sequence"/>
</dbReference>
<organism evidence="1 2">
    <name type="scientific">Aequorivita xiaoshiensis</name>
    <dbReference type="NCBI Taxonomy" id="2874476"/>
    <lineage>
        <taxon>Bacteria</taxon>
        <taxon>Pseudomonadati</taxon>
        <taxon>Bacteroidota</taxon>
        <taxon>Flavobacteriia</taxon>
        <taxon>Flavobacteriales</taxon>
        <taxon>Flavobacteriaceae</taxon>
        <taxon>Aequorivita</taxon>
    </lineage>
</organism>
<proteinExistence type="predicted"/>
<dbReference type="PROSITE" id="PS51257">
    <property type="entry name" value="PROKAR_LIPOPROTEIN"/>
    <property type="match status" value="1"/>
</dbReference>
<reference evidence="1" key="1">
    <citation type="submission" date="2021-09" db="EMBL/GenBank/DDBJ databases">
        <title>Genome of Aequorivita sp. strain F64183.</title>
        <authorList>
            <person name="Wang Y."/>
        </authorList>
    </citation>
    <scope>NUCLEOTIDE SEQUENCE</scope>
    <source>
        <strain evidence="1">F64183</strain>
    </source>
</reference>
<gene>
    <name evidence="1" type="ORF">K8344_11280</name>
</gene>
<evidence type="ECO:0008006" key="3">
    <source>
        <dbReference type="Google" id="ProtNLM"/>
    </source>
</evidence>
<evidence type="ECO:0000313" key="1">
    <source>
        <dbReference type="EMBL" id="MCG2431703.1"/>
    </source>
</evidence>
<dbReference type="EMBL" id="JAIRBB010000011">
    <property type="protein sequence ID" value="MCG2431703.1"/>
    <property type="molecule type" value="Genomic_DNA"/>
</dbReference>
<protein>
    <recommendedName>
        <fullName evidence="3">Lipoprotein</fullName>
    </recommendedName>
</protein>